<protein>
    <submittedName>
        <fullName evidence="1">Uncharacterized protein</fullName>
    </submittedName>
</protein>
<evidence type="ECO:0000313" key="2">
    <source>
        <dbReference type="Proteomes" id="UP000186112"/>
    </source>
</evidence>
<name>A0A1U7M8J2_TISCR</name>
<keyword evidence="2" id="KW-1185">Reference proteome</keyword>
<dbReference type="AlphaFoldDB" id="A0A1U7M8J2"/>
<gene>
    <name evidence="1" type="ORF">TICRE_05120</name>
</gene>
<accession>A0A1U7M8J2</accession>
<dbReference type="Proteomes" id="UP000186112">
    <property type="component" value="Unassembled WGS sequence"/>
</dbReference>
<dbReference type="RefSeq" id="WP_075724812.1">
    <property type="nucleotide sequence ID" value="NZ_LTDM01000006.1"/>
</dbReference>
<sequence length="240" mass="28195">MSKQVGMSRNISLDYLNKTIEFMEIEDDFEKVRENLREYIGLYIDDNTNIRKTANILSNIWLEDDKENRKIKDYAREEVAKSSNSNLRLVAHWCMILITYKVFEDIASVIGKLEYMQIEITSKLIREKMTDMWGERPTLIHAIPKNIRTMRDTSVLETVKQGVYKVKKHRVDDERAIILIVATLIHLKDKLYLSFDELIDDSLMFPFDYSIDVGVLEESNMFSFDRFGGELAISLKENFK</sequence>
<reference evidence="1 2" key="1">
    <citation type="submission" date="2016-02" db="EMBL/GenBank/DDBJ databases">
        <title>Genome sequence of Tissierella creatinophila DSM 6911.</title>
        <authorList>
            <person name="Poehlein A."/>
            <person name="Daniel R."/>
        </authorList>
    </citation>
    <scope>NUCLEOTIDE SEQUENCE [LARGE SCALE GENOMIC DNA]</scope>
    <source>
        <strain evidence="1 2">DSM 6911</strain>
    </source>
</reference>
<organism evidence="1 2">
    <name type="scientific">Tissierella creatinophila DSM 6911</name>
    <dbReference type="NCBI Taxonomy" id="1123403"/>
    <lineage>
        <taxon>Bacteria</taxon>
        <taxon>Bacillati</taxon>
        <taxon>Bacillota</taxon>
        <taxon>Tissierellia</taxon>
        <taxon>Tissierellales</taxon>
        <taxon>Tissierellaceae</taxon>
        <taxon>Tissierella</taxon>
    </lineage>
</organism>
<comment type="caution">
    <text evidence="1">The sequence shown here is derived from an EMBL/GenBank/DDBJ whole genome shotgun (WGS) entry which is preliminary data.</text>
</comment>
<dbReference type="OrthoDB" id="8454348at2"/>
<dbReference type="EMBL" id="LTDM01000006">
    <property type="protein sequence ID" value="OLS03518.1"/>
    <property type="molecule type" value="Genomic_DNA"/>
</dbReference>
<proteinExistence type="predicted"/>
<evidence type="ECO:0000313" key="1">
    <source>
        <dbReference type="EMBL" id="OLS03518.1"/>
    </source>
</evidence>